<dbReference type="GO" id="GO:0016020">
    <property type="term" value="C:membrane"/>
    <property type="evidence" value="ECO:0007669"/>
    <property type="project" value="TreeGrafter"/>
</dbReference>
<organism evidence="1 2">
    <name type="scientific">Rotaria sordida</name>
    <dbReference type="NCBI Taxonomy" id="392033"/>
    <lineage>
        <taxon>Eukaryota</taxon>
        <taxon>Metazoa</taxon>
        <taxon>Spiralia</taxon>
        <taxon>Gnathifera</taxon>
        <taxon>Rotifera</taxon>
        <taxon>Eurotatoria</taxon>
        <taxon>Bdelloidea</taxon>
        <taxon>Philodinida</taxon>
        <taxon>Philodinidae</taxon>
        <taxon>Rotaria</taxon>
    </lineage>
</organism>
<sequence length="346" mass="39815">MHRWGIIKSSRHRCNEYSCPSIRIVISLNLPSHELHIKYGGQALNALDRLLSFFESDVNDLNLDGLYGLRIAQGQLDALHEILTSTSNENENHHFTDKNKYILSLSKQIEHIANKSLTIIANTTSSYLQRFILIASKPFRVEYELRTIKKNLFESGLRESDFDEEVSDSCFAELLGSSDRPNSTKCFITQSCWDMMTSSKTKNYRLTHQLLWFLVAKNIDCIDHRSVSNIANKNLKYLEDRYCSNIYQDAELNIKDDNNQDLFLEELLLCSIIGYEEFLRLDWFNTILSWQNSQYGCYSSTLDTIETNLKIKRHLLVEQGMAHGCLSHESGLAAGLIATYARAFLQ</sequence>
<evidence type="ECO:0000313" key="2">
    <source>
        <dbReference type="Proteomes" id="UP000663823"/>
    </source>
</evidence>
<gene>
    <name evidence="1" type="ORF">OTI717_LOCUS5842</name>
</gene>
<dbReference type="GO" id="GO:0005829">
    <property type="term" value="C:cytosol"/>
    <property type="evidence" value="ECO:0007669"/>
    <property type="project" value="TreeGrafter"/>
</dbReference>
<reference evidence="1" key="1">
    <citation type="submission" date="2021-02" db="EMBL/GenBank/DDBJ databases">
        <authorList>
            <person name="Nowell W R."/>
        </authorList>
    </citation>
    <scope>NUCLEOTIDE SEQUENCE</scope>
</reference>
<dbReference type="PANTHER" id="PTHR33539:SF1">
    <property type="entry name" value="UPF0764 PROTEIN C16ORF89"/>
    <property type="match status" value="1"/>
</dbReference>
<dbReference type="InterPro" id="IPR031751">
    <property type="entry name" value="DUF4735"/>
</dbReference>
<name>A0A818MFC4_9BILA</name>
<proteinExistence type="predicted"/>
<dbReference type="Pfam" id="PF15882">
    <property type="entry name" value="DUF4735"/>
    <property type="match status" value="1"/>
</dbReference>
<accession>A0A818MFC4</accession>
<protein>
    <submittedName>
        <fullName evidence="1">Uncharacterized protein</fullName>
    </submittedName>
</protein>
<dbReference type="Proteomes" id="UP000663823">
    <property type="component" value="Unassembled WGS sequence"/>
</dbReference>
<dbReference type="EMBL" id="CAJOAX010000394">
    <property type="protein sequence ID" value="CAF3581732.1"/>
    <property type="molecule type" value="Genomic_DNA"/>
</dbReference>
<dbReference type="PANTHER" id="PTHR33539">
    <property type="entry name" value="UPF0764 PROTEIN C16ORF89"/>
    <property type="match status" value="1"/>
</dbReference>
<comment type="caution">
    <text evidence="1">The sequence shown here is derived from an EMBL/GenBank/DDBJ whole genome shotgun (WGS) entry which is preliminary data.</text>
</comment>
<dbReference type="AlphaFoldDB" id="A0A818MFC4"/>
<evidence type="ECO:0000313" key="1">
    <source>
        <dbReference type="EMBL" id="CAF3581732.1"/>
    </source>
</evidence>